<comment type="caution">
    <text evidence="3">The sequence shown here is derived from an EMBL/GenBank/DDBJ whole genome shotgun (WGS) entry which is preliminary data.</text>
</comment>
<feature type="region of interest" description="Disordered" evidence="1">
    <location>
        <begin position="412"/>
        <end position="433"/>
    </location>
</feature>
<accession>A0A562VBR2</accession>
<dbReference type="AlphaFoldDB" id="A0A562VBR2"/>
<reference evidence="3 4" key="1">
    <citation type="journal article" date="2013" name="Stand. Genomic Sci.">
        <title>Genomic Encyclopedia of Type Strains, Phase I: The one thousand microbial genomes (KMG-I) project.</title>
        <authorList>
            <person name="Kyrpides N.C."/>
            <person name="Woyke T."/>
            <person name="Eisen J.A."/>
            <person name="Garrity G."/>
            <person name="Lilburn T.G."/>
            <person name="Beck B.J."/>
            <person name="Whitman W.B."/>
            <person name="Hugenholtz P."/>
            <person name="Klenk H.P."/>
        </authorList>
    </citation>
    <scope>NUCLEOTIDE SEQUENCE [LARGE SCALE GENOMIC DNA]</scope>
    <source>
        <strain evidence="3 4">DSM 45044</strain>
    </source>
</reference>
<evidence type="ECO:0000313" key="4">
    <source>
        <dbReference type="Proteomes" id="UP000321617"/>
    </source>
</evidence>
<feature type="region of interest" description="Disordered" evidence="1">
    <location>
        <begin position="1"/>
        <end position="35"/>
    </location>
</feature>
<dbReference type="Pfam" id="PF17128">
    <property type="entry name" value="DUF5107"/>
    <property type="match status" value="1"/>
</dbReference>
<feature type="domain" description="DUF5107" evidence="2">
    <location>
        <begin position="53"/>
        <end position="330"/>
    </location>
</feature>
<name>A0A562VBR2_9ACTN</name>
<gene>
    <name evidence="3" type="ORF">LX16_1016</name>
</gene>
<sequence length="670" mass="73045">MTRISLTTLRLPATPVGDPSPLPPLPGTTDPNASVPVEGVPDEVARNMRHGRPASVLPYTTQDGYDRRLRDTVLPVAVIDNGVLRATVVPALGGRLWSLVHLPTGRELLYRNPVLRPANLALRDAWFSGGVEWNIGTTGHTPLTCAPMHAAEVDGPDGPILRLWEYERLREVPYQVDLSLPPGSDRLYVGVRIVNPHTETVPMYWWSNIAVPQRPGGRVIAPADDAYLFSYGRRLHVVPAPVHDGADYSDPAGAPHAADYFFRITAGDRPWIAAVDAAGDGLVQASTARLTGRKLFVWGGNPGGRRWQRWLTEGGGDYLEIQAGLAATQLEHLPMPPGAHWSWVEAYGPVALPPHAAHGDWATARTAVETALDASVPAAELTARHETWPWDAPPARTLTTGSGWGALERHRRRVEGEPETTLPGIPFPDTTDAETAPWRTLLDTGRLPAWDPTRPPVSYATSPAWRRRLEAADLDGDWHGLYQLGLARAAAGETAGAKAAWHHSLSVAETAWAHRALGHLALRTGRAVADPDARREAVATAVQHYERAVAAAPDVWQLTVEACDALFAAGRDANVLRLTEAAGPVTHGQVTMRRLKALIRTGRLDEARSVFDGGFEVPNLREGEETLDSLWFALAERRVAGDGEVTDEVRAEARRRHPLPERYDFRMGVT</sequence>
<dbReference type="InterPro" id="IPR033396">
    <property type="entry name" value="DUF5107"/>
</dbReference>
<keyword evidence="4" id="KW-1185">Reference proteome</keyword>
<evidence type="ECO:0000259" key="2">
    <source>
        <dbReference type="Pfam" id="PF17128"/>
    </source>
</evidence>
<dbReference type="EMBL" id="VLLL01000005">
    <property type="protein sequence ID" value="TWJ15316.1"/>
    <property type="molecule type" value="Genomic_DNA"/>
</dbReference>
<dbReference type="OrthoDB" id="174931at2"/>
<dbReference type="Gene3D" id="1.25.40.10">
    <property type="entry name" value="Tetratricopeptide repeat domain"/>
    <property type="match status" value="1"/>
</dbReference>
<organism evidence="3 4">
    <name type="scientific">Stackebrandtia albiflava</name>
    <dbReference type="NCBI Taxonomy" id="406432"/>
    <lineage>
        <taxon>Bacteria</taxon>
        <taxon>Bacillati</taxon>
        <taxon>Actinomycetota</taxon>
        <taxon>Actinomycetes</taxon>
        <taxon>Glycomycetales</taxon>
        <taxon>Glycomycetaceae</taxon>
        <taxon>Stackebrandtia</taxon>
    </lineage>
</organism>
<dbReference type="Proteomes" id="UP000321617">
    <property type="component" value="Unassembled WGS sequence"/>
</dbReference>
<evidence type="ECO:0000256" key="1">
    <source>
        <dbReference type="SAM" id="MobiDB-lite"/>
    </source>
</evidence>
<evidence type="ECO:0000313" key="3">
    <source>
        <dbReference type="EMBL" id="TWJ15316.1"/>
    </source>
</evidence>
<dbReference type="RefSeq" id="WP_147133796.1">
    <property type="nucleotide sequence ID" value="NZ_BAABIJ010000001.1"/>
</dbReference>
<protein>
    <submittedName>
        <fullName evidence="3">Uncharacterized protein DUF5107</fullName>
    </submittedName>
</protein>
<proteinExistence type="predicted"/>
<dbReference type="InterPro" id="IPR011990">
    <property type="entry name" value="TPR-like_helical_dom_sf"/>
</dbReference>